<accession>A0ABS2NMJ1</accession>
<dbReference type="EMBL" id="JAFBEE010000002">
    <property type="protein sequence ID" value="MBM7614134.1"/>
    <property type="molecule type" value="Genomic_DNA"/>
</dbReference>
<protein>
    <submittedName>
        <fullName evidence="2">Sugar phosphate isomerase/epimerase</fullName>
    </submittedName>
</protein>
<evidence type="ECO:0000313" key="2">
    <source>
        <dbReference type="EMBL" id="MBM7614134.1"/>
    </source>
</evidence>
<gene>
    <name evidence="2" type="ORF">JOC73_000643</name>
</gene>
<dbReference type="RefSeq" id="WP_330613077.1">
    <property type="nucleotide sequence ID" value="NZ_JAFBEE010000002.1"/>
</dbReference>
<dbReference type="PANTHER" id="PTHR12110">
    <property type="entry name" value="HYDROXYPYRUVATE ISOMERASE"/>
    <property type="match status" value="1"/>
</dbReference>
<dbReference type="InterPro" id="IPR036237">
    <property type="entry name" value="Xyl_isomerase-like_sf"/>
</dbReference>
<dbReference type="InterPro" id="IPR013022">
    <property type="entry name" value="Xyl_isomerase-like_TIM-brl"/>
</dbReference>
<dbReference type="Gene3D" id="3.20.20.150">
    <property type="entry name" value="Divalent-metal-dependent TIM barrel enzymes"/>
    <property type="match status" value="1"/>
</dbReference>
<keyword evidence="2" id="KW-0413">Isomerase</keyword>
<dbReference type="Pfam" id="PF01261">
    <property type="entry name" value="AP_endonuc_2"/>
    <property type="match status" value="1"/>
</dbReference>
<feature type="domain" description="Xylose isomerase-like TIM barrel" evidence="1">
    <location>
        <begin position="41"/>
        <end position="252"/>
    </location>
</feature>
<evidence type="ECO:0000313" key="3">
    <source>
        <dbReference type="Proteomes" id="UP001314796"/>
    </source>
</evidence>
<proteinExistence type="predicted"/>
<keyword evidence="3" id="KW-1185">Reference proteome</keyword>
<sequence length="281" mass="32360">MKISGLEERDVISVADLAVKRYMITIYDWFGYELPNKERYRLIKEAGFDGVLLWWSDDFGRDCFGQKDYRKGPQIAREAGLFIENIHTPVQNQNKLWLDNLEGEALTDCYLLCVVDCAEFEIPTMVVHLPNEDNPCNLLGLDRIKRITEKAEQLGVNVALENLRNLSNLAYVLEQVNSQRLGFCYDCGHHYRRYPDDDLLSMYGSRMMALHLHDNNGSYAQHGLPFDGTIDWSSTMKKIAKTGYSGATAIEAMNWDYGDLPVEEFLHEAYERGKRLEALRL</sequence>
<dbReference type="GO" id="GO:0016853">
    <property type="term" value="F:isomerase activity"/>
    <property type="evidence" value="ECO:0007669"/>
    <property type="project" value="UniProtKB-KW"/>
</dbReference>
<dbReference type="SUPFAM" id="SSF51658">
    <property type="entry name" value="Xylose isomerase-like"/>
    <property type="match status" value="1"/>
</dbReference>
<evidence type="ECO:0000259" key="1">
    <source>
        <dbReference type="Pfam" id="PF01261"/>
    </source>
</evidence>
<reference evidence="2 3" key="1">
    <citation type="submission" date="2021-01" db="EMBL/GenBank/DDBJ databases">
        <title>Genomic Encyclopedia of Type Strains, Phase IV (KMG-IV): sequencing the most valuable type-strain genomes for metagenomic binning, comparative biology and taxonomic classification.</title>
        <authorList>
            <person name="Goeker M."/>
        </authorList>
    </citation>
    <scope>NUCLEOTIDE SEQUENCE [LARGE SCALE GENOMIC DNA]</scope>
    <source>
        <strain evidence="2 3">DSM 25890</strain>
    </source>
</reference>
<name>A0ABS2NMJ1_9FIRM</name>
<dbReference type="Proteomes" id="UP001314796">
    <property type="component" value="Unassembled WGS sequence"/>
</dbReference>
<organism evidence="2 3">
    <name type="scientific">Alkaliphilus hydrothermalis</name>
    <dbReference type="NCBI Taxonomy" id="1482730"/>
    <lineage>
        <taxon>Bacteria</taxon>
        <taxon>Bacillati</taxon>
        <taxon>Bacillota</taxon>
        <taxon>Clostridia</taxon>
        <taxon>Peptostreptococcales</taxon>
        <taxon>Natronincolaceae</taxon>
        <taxon>Alkaliphilus</taxon>
    </lineage>
</organism>
<dbReference type="InterPro" id="IPR050312">
    <property type="entry name" value="IolE/XylAMocC-like"/>
</dbReference>
<comment type="caution">
    <text evidence="2">The sequence shown here is derived from an EMBL/GenBank/DDBJ whole genome shotgun (WGS) entry which is preliminary data.</text>
</comment>